<dbReference type="InterPro" id="IPR005062">
    <property type="entry name" value="SAC3/GANP/THP3_conserved"/>
</dbReference>
<dbReference type="FunFam" id="1.25.40.990:FF:000004">
    <property type="entry name" value="Putative peptidase C48 domain family protein"/>
    <property type="match status" value="1"/>
</dbReference>
<feature type="compositionally biased region" description="Basic and acidic residues" evidence="1">
    <location>
        <begin position="288"/>
        <end position="298"/>
    </location>
</feature>
<feature type="compositionally biased region" description="Basic and acidic residues" evidence="1">
    <location>
        <begin position="430"/>
        <end position="441"/>
    </location>
</feature>
<feature type="compositionally biased region" description="Pro residues" evidence="1">
    <location>
        <begin position="25"/>
        <end position="35"/>
    </location>
</feature>
<dbReference type="OrthoDB" id="21502at2759"/>
<dbReference type="Gene3D" id="1.25.40.990">
    <property type="match status" value="1"/>
</dbReference>
<dbReference type="Gramene" id="ONK62886">
    <property type="protein sequence ID" value="ONK62886"/>
    <property type="gene ID" value="A4U43_C07F9150"/>
</dbReference>
<feature type="region of interest" description="Disordered" evidence="1">
    <location>
        <begin position="266"/>
        <end position="342"/>
    </location>
</feature>
<proteinExistence type="predicted"/>
<evidence type="ECO:0000256" key="1">
    <source>
        <dbReference type="SAM" id="MobiDB-lite"/>
    </source>
</evidence>
<feature type="region of interest" description="Disordered" evidence="1">
    <location>
        <begin position="1"/>
        <end position="79"/>
    </location>
</feature>
<dbReference type="OMA" id="CPEPERE"/>
<feature type="compositionally biased region" description="Polar residues" evidence="1">
    <location>
        <begin position="137"/>
        <end position="158"/>
    </location>
</feature>
<evidence type="ECO:0000259" key="2">
    <source>
        <dbReference type="PROSITE" id="PS50250"/>
    </source>
</evidence>
<feature type="compositionally biased region" description="Polar residues" evidence="1">
    <location>
        <begin position="1"/>
        <end position="11"/>
    </location>
</feature>
<dbReference type="Pfam" id="PF03399">
    <property type="entry name" value="SAC3_GANP"/>
    <property type="match status" value="1"/>
</dbReference>
<feature type="region of interest" description="Disordered" evidence="1">
    <location>
        <begin position="416"/>
        <end position="445"/>
    </location>
</feature>
<feature type="compositionally biased region" description="Polar residues" evidence="1">
    <location>
        <begin position="224"/>
        <end position="233"/>
    </location>
</feature>
<evidence type="ECO:0000313" key="4">
    <source>
        <dbReference type="Proteomes" id="UP000243459"/>
    </source>
</evidence>
<feature type="compositionally biased region" description="Polar residues" evidence="1">
    <location>
        <begin position="303"/>
        <end position="315"/>
    </location>
</feature>
<dbReference type="Proteomes" id="UP000243459">
    <property type="component" value="Chromosome 7"/>
</dbReference>
<reference evidence="4" key="1">
    <citation type="journal article" date="2017" name="Nat. Commun.">
        <title>The asparagus genome sheds light on the origin and evolution of a young Y chromosome.</title>
        <authorList>
            <person name="Harkess A."/>
            <person name="Zhou J."/>
            <person name="Xu C."/>
            <person name="Bowers J.E."/>
            <person name="Van der Hulst R."/>
            <person name="Ayyampalayam S."/>
            <person name="Mercati F."/>
            <person name="Riccardi P."/>
            <person name="McKain M.R."/>
            <person name="Kakrana A."/>
            <person name="Tang H."/>
            <person name="Ray J."/>
            <person name="Groenendijk J."/>
            <person name="Arikit S."/>
            <person name="Mathioni S.M."/>
            <person name="Nakano M."/>
            <person name="Shan H."/>
            <person name="Telgmann-Rauber A."/>
            <person name="Kanno A."/>
            <person name="Yue Z."/>
            <person name="Chen H."/>
            <person name="Li W."/>
            <person name="Chen Y."/>
            <person name="Xu X."/>
            <person name="Zhang Y."/>
            <person name="Luo S."/>
            <person name="Chen H."/>
            <person name="Gao J."/>
            <person name="Mao Z."/>
            <person name="Pires J.C."/>
            <person name="Luo M."/>
            <person name="Kudrna D."/>
            <person name="Wing R.A."/>
            <person name="Meyers B.C."/>
            <person name="Yi K."/>
            <person name="Kong H."/>
            <person name="Lavrijsen P."/>
            <person name="Sunseri F."/>
            <person name="Falavigna A."/>
            <person name="Ye Y."/>
            <person name="Leebens-Mack J.H."/>
            <person name="Chen G."/>
        </authorList>
    </citation>
    <scope>NUCLEOTIDE SEQUENCE [LARGE SCALE GENOMIC DNA]</scope>
    <source>
        <strain evidence="4">cv. DH0086</strain>
    </source>
</reference>
<dbReference type="InterPro" id="IPR000717">
    <property type="entry name" value="PCI_dom"/>
</dbReference>
<feature type="compositionally biased region" description="Polar residues" evidence="1">
    <location>
        <begin position="69"/>
        <end position="79"/>
    </location>
</feature>
<dbReference type="GO" id="GO:0070390">
    <property type="term" value="C:transcription export complex 2"/>
    <property type="evidence" value="ECO:0007669"/>
    <property type="project" value="TreeGrafter"/>
</dbReference>
<feature type="region of interest" description="Disordered" evidence="1">
    <location>
        <begin position="810"/>
        <end position="833"/>
    </location>
</feature>
<dbReference type="GO" id="GO:0034399">
    <property type="term" value="C:nuclear periphery"/>
    <property type="evidence" value="ECO:0007669"/>
    <property type="project" value="EnsemblPlants"/>
</dbReference>
<sequence>MAFSFGTNSGPSGPAKASFGEPASCFPPPPRPNPNPSSHNEIPFSAAQLPVQKQQTTPRPQRPAMYCSWDNQPIKSPQGLSPIAVSSITGDGGSNIPTYPGNVNFAKRTKSPPLPSHEEDILGLYSPPDANARRSAVPSSWENLPNQPSSSYVRSPQRLTPVAARKNAHDTEANFSMKPDSFNFAIRTRSPPLPTHEDDILGLYNPPNVNARRLSPPPSLSRQPEGQVSLPSANNQRLSPVAAYGNAHGAVANFRTYPIGLHVAKKAKSPPLPSHENNSLEMNNHSIGNDRRIDDPSKRTGLSPATGSHSVQNLEFSDDITRRHDVSPPRMRSRRRSPVSAAGPFHQMAEVIASDAGTSSPVHPAYHNPIKRARSHPLKSADVNSTSSSIQLDSEREMQAKARRLARFNVELSQPLQTPDDITKRKFSGNKHDKAPSDEHNSNCSPAIEAWDTSGAVTDYEVMGSSKVVVGQCRDMCPEPEREERERKGDLDKFERLDGERNQTTKFLAVKKYNRTAEREAELIRPLPVLRHTVDYLLNLLDQPYGESFLGIYNFLWDRMRAVRMDLRMQHIFNREAILMLEQMIRLHIIAMHELCEYKKGEGFMEGFDAHLNIEQMNKTSVELFQIYEDYRKKGKSVPTEKEFRGYYALLKLDKHPGYKVEPAELSLDLAKMTPEMRCTPEILFARNVARSCRIGNFIAFFRLARKATYLQACLMHAHFAKLRTQALASLHSGLQNNQGIPVSHVVKWLGMEGEDIDSLLEYHGFSLRRYKELYMVKEGPFLNSDADYPTTCSRLVHLKKSRSIIDDVKSGPAVSEPNEDRKTESITEVSSPKINSLKREGWTNGVNKNMLEPKVDLTPRVVSEPQYMCEAPSPTIWNRKGDSEVTDVSPAISNVETDREMAEASSVKATCLFDDNSVIDQEQPIDKDEIVESVGIDEIVEVNMVQAEIPVSSNLDLIAAHSVPHMDVEENLENEVSKLVPNREDEAFSQKLKSILRKWKERSSVLRKIREQREFLADVALSSLTIGPPVRQQISGEQAHAAEQLNMDHVTIERSKKLRNLQERLNVAELVSPILCRKNPDSKCIIWKLVVQTNDTGSQTYNLALKWLSSKIMGSDMITGDNLLVSQPGLSIWKKWTHTQSSLSQVCCLSILGLADNHHVCEDGLLAGLSCLLFLASGSISWDIQSVQLQKLLTSIPSGASMPLLILCPDSYEENSINPSVAMINRLGLDKADRTKISSLSTIFLHSRSQSEYPNILFDDARLKEGLQWLADHSPPQPVLQLVNTRELALRYLRQSIAKLDNTKGADIGPNDCILAFNEALDCSAKEIIAAASTNPNNWPSPEINLLKKSNDERLATETYLPCIGWSSPERIEPIINTINACKLPSWASEMSWLNQGSSSVKELQNQKLATEEIIINYLTESTRLLNYDLAVKEARVMLQKGAGLERRGSYHYIVLRWVEIFRRIYNWQLMKFKGNKYSEAYVLAHEDESDTESQQPLHSVRTDISLDELMDISFDSPSTDKPISVFKPSPEIFYGGSLISETNIICNGEGEDHDSVNIPSTVYSNELKISPGCRESISRFNKVLEECIRLQDGNARGLFPYFE</sequence>
<gene>
    <name evidence="3" type="ORF">A4U43_C07F9150</name>
</gene>
<keyword evidence="4" id="KW-1185">Reference proteome</keyword>
<dbReference type="InterPro" id="IPR045107">
    <property type="entry name" value="SAC3/GANP/THP3"/>
</dbReference>
<dbReference type="GO" id="GO:0005737">
    <property type="term" value="C:cytoplasm"/>
    <property type="evidence" value="ECO:0007669"/>
    <property type="project" value="TreeGrafter"/>
</dbReference>
<feature type="region of interest" description="Disordered" evidence="1">
    <location>
        <begin position="130"/>
        <end position="158"/>
    </location>
</feature>
<dbReference type="PANTHER" id="PTHR12436:SF17">
    <property type="entry name" value="SAC3 FAMILY PROTEIN B"/>
    <property type="match status" value="1"/>
</dbReference>
<dbReference type="EMBL" id="CM007387">
    <property type="protein sequence ID" value="ONK62886.1"/>
    <property type="molecule type" value="Genomic_DNA"/>
</dbReference>
<evidence type="ECO:0000313" key="3">
    <source>
        <dbReference type="EMBL" id="ONK62886.1"/>
    </source>
</evidence>
<protein>
    <recommendedName>
        <fullName evidence="2">PCI domain-containing protein</fullName>
    </recommendedName>
</protein>
<dbReference type="GO" id="GO:0006406">
    <property type="term" value="P:mRNA export from nucleus"/>
    <property type="evidence" value="ECO:0007669"/>
    <property type="project" value="TreeGrafter"/>
</dbReference>
<feature type="region of interest" description="Disordered" evidence="1">
    <location>
        <begin position="187"/>
        <end position="233"/>
    </location>
</feature>
<feature type="compositionally biased region" description="Low complexity" evidence="1">
    <location>
        <begin position="54"/>
        <end position="63"/>
    </location>
</feature>
<name>A0A5P1EAG8_ASPOF</name>
<dbReference type="PANTHER" id="PTHR12436">
    <property type="entry name" value="80 KDA MCM3-ASSOCIATED PROTEIN"/>
    <property type="match status" value="1"/>
</dbReference>
<feature type="compositionally biased region" description="Polar residues" evidence="1">
    <location>
        <begin position="275"/>
        <end position="287"/>
    </location>
</feature>
<feature type="domain" description="PCI" evidence="2">
    <location>
        <begin position="613"/>
        <end position="795"/>
    </location>
</feature>
<accession>A0A5P1EAG8</accession>
<organism evidence="3 4">
    <name type="scientific">Asparagus officinalis</name>
    <name type="common">Garden asparagus</name>
    <dbReference type="NCBI Taxonomy" id="4686"/>
    <lineage>
        <taxon>Eukaryota</taxon>
        <taxon>Viridiplantae</taxon>
        <taxon>Streptophyta</taxon>
        <taxon>Embryophyta</taxon>
        <taxon>Tracheophyta</taxon>
        <taxon>Spermatophyta</taxon>
        <taxon>Magnoliopsida</taxon>
        <taxon>Liliopsida</taxon>
        <taxon>Asparagales</taxon>
        <taxon>Asparagaceae</taxon>
        <taxon>Asparagoideae</taxon>
        <taxon>Asparagus</taxon>
    </lineage>
</organism>
<dbReference type="PROSITE" id="PS50250">
    <property type="entry name" value="PCI"/>
    <property type="match status" value="1"/>
</dbReference>